<reference evidence="3 4" key="1">
    <citation type="submission" date="2021-08" db="EMBL/GenBank/DDBJ databases">
        <authorList>
            <person name="Tuo L."/>
        </authorList>
    </citation>
    <scope>NUCLEOTIDE SEQUENCE [LARGE SCALE GENOMIC DNA]</scope>
    <source>
        <strain evidence="3 4">JCM 31229</strain>
    </source>
</reference>
<organism evidence="3 4">
    <name type="scientific">Sphingomonas colocasiae</name>
    <dbReference type="NCBI Taxonomy" id="1848973"/>
    <lineage>
        <taxon>Bacteria</taxon>
        <taxon>Pseudomonadati</taxon>
        <taxon>Pseudomonadota</taxon>
        <taxon>Alphaproteobacteria</taxon>
        <taxon>Sphingomonadales</taxon>
        <taxon>Sphingomonadaceae</taxon>
        <taxon>Sphingomonas</taxon>
    </lineage>
</organism>
<feature type="chain" id="PRO_5047527812" evidence="2">
    <location>
        <begin position="22"/>
        <end position="608"/>
    </location>
</feature>
<protein>
    <submittedName>
        <fullName evidence="3">Uncharacterized protein</fullName>
    </submittedName>
</protein>
<dbReference type="InterPro" id="IPR011044">
    <property type="entry name" value="Quino_amine_DH_bsu"/>
</dbReference>
<feature type="region of interest" description="Disordered" evidence="1">
    <location>
        <begin position="406"/>
        <end position="430"/>
    </location>
</feature>
<dbReference type="SUPFAM" id="SSF50969">
    <property type="entry name" value="YVTN repeat-like/Quinoprotein amine dehydrogenase"/>
    <property type="match status" value="1"/>
</dbReference>
<dbReference type="EMBL" id="JAINVV010000001">
    <property type="protein sequence ID" value="MBY8820750.1"/>
    <property type="molecule type" value="Genomic_DNA"/>
</dbReference>
<gene>
    <name evidence="3" type="ORF">K7G82_00505</name>
</gene>
<keyword evidence="4" id="KW-1185">Reference proteome</keyword>
<evidence type="ECO:0000313" key="3">
    <source>
        <dbReference type="EMBL" id="MBY8820750.1"/>
    </source>
</evidence>
<accession>A0ABS7PHI1</accession>
<comment type="caution">
    <text evidence="3">The sequence shown here is derived from an EMBL/GenBank/DDBJ whole genome shotgun (WGS) entry which is preliminary data.</text>
</comment>
<dbReference type="RefSeq" id="WP_222987864.1">
    <property type="nucleotide sequence ID" value="NZ_JAINVV010000001.1"/>
</dbReference>
<feature type="signal peptide" evidence="2">
    <location>
        <begin position="1"/>
        <end position="21"/>
    </location>
</feature>
<sequence>MKLKTALMFVVLSAVSTAGSAQVTRTSPFDKLTNHNDRQRSGWNPNEKKLTPKAVSGGGFGALWSSPQLDGFNGTPPRLFAAPLYMNAVRMTGGDHAGKTFQTVFAVTTTGYAYAISAAASGGVPAGTILWRKRLTEAPCGKGTLANLATPVIDPKTNRLYVTSCSDPQWQVHALDIRSGEEMSGWPIDFDAATMNRPGLNRNGSTKWVAETDDKKSFSSDGKRAVCRTPCYTQRGGLNLSADGERLYLTFGPDGVGWLVVVDTAAAKVATAFTSIQTNQQEQGGMWASGGPAIDRQGRIHVSTGANLIPGRLYGLSGVCPECDNAWGQTIMQFVDDRSKGLTLTGTYTPYNYCQASKTDIDIGSSGVIAFDLPKGSSSTTSLLSLGGGKQGNIYLLDRDHMPGGLVKRQPCTDDPSQDKSLLAPEPQPEFGKPGPINLFKPFSDDLGAFDQAKSRSTAAYFRDARGSSYVFVSGSKKIGENLTTDAPPGLARVKVITSPGKPAFLRVDGMEESQTFKNPGNPVVSSNGGRDAVVWVLDNNAPRTANLYGAGAPKPVLYAFDALNFKLLWKTGDGELFTSGKYNEPTIVNGMALVGTDRIQAFGLRAR</sequence>
<keyword evidence="2" id="KW-0732">Signal</keyword>
<dbReference type="Proteomes" id="UP000706039">
    <property type="component" value="Unassembled WGS sequence"/>
</dbReference>
<feature type="region of interest" description="Disordered" evidence="1">
    <location>
        <begin position="26"/>
        <end position="52"/>
    </location>
</feature>
<evidence type="ECO:0000256" key="1">
    <source>
        <dbReference type="SAM" id="MobiDB-lite"/>
    </source>
</evidence>
<evidence type="ECO:0000313" key="4">
    <source>
        <dbReference type="Proteomes" id="UP000706039"/>
    </source>
</evidence>
<evidence type="ECO:0000256" key="2">
    <source>
        <dbReference type="SAM" id="SignalP"/>
    </source>
</evidence>
<proteinExistence type="predicted"/>
<name>A0ABS7PHI1_9SPHN</name>
<feature type="compositionally biased region" description="Basic and acidic residues" evidence="1">
    <location>
        <begin position="32"/>
        <end position="50"/>
    </location>
</feature>